<dbReference type="OrthoDB" id="9813987at2"/>
<dbReference type="Gene3D" id="1.10.10.10">
    <property type="entry name" value="Winged helix-like DNA-binding domain superfamily/Winged helix DNA-binding domain"/>
    <property type="match status" value="1"/>
</dbReference>
<keyword evidence="3" id="KW-0238">DNA-binding</keyword>
<dbReference type="InterPro" id="IPR036390">
    <property type="entry name" value="WH_DNA-bd_sf"/>
</dbReference>
<keyword evidence="7" id="KW-1185">Reference proteome</keyword>
<feature type="compositionally biased region" description="Gly residues" evidence="5">
    <location>
        <begin position="145"/>
        <end position="156"/>
    </location>
</feature>
<keyword evidence="2" id="KW-0805">Transcription regulation</keyword>
<evidence type="ECO:0000313" key="7">
    <source>
        <dbReference type="Proteomes" id="UP000234331"/>
    </source>
</evidence>
<dbReference type="SUPFAM" id="SSF46785">
    <property type="entry name" value="Winged helix' DNA-binding domain"/>
    <property type="match status" value="1"/>
</dbReference>
<dbReference type="AlphaFoldDB" id="A0A2I2KUT4"/>
<dbReference type="GO" id="GO:0045892">
    <property type="term" value="P:negative regulation of DNA-templated transcription"/>
    <property type="evidence" value="ECO:0007669"/>
    <property type="project" value="InterPro"/>
</dbReference>
<dbReference type="InterPro" id="IPR036388">
    <property type="entry name" value="WH-like_DNA-bd_sf"/>
</dbReference>
<accession>A0A2I2KUT4</accession>
<evidence type="ECO:0000256" key="3">
    <source>
        <dbReference type="ARBA" id="ARBA00023125"/>
    </source>
</evidence>
<evidence type="ECO:0000256" key="2">
    <source>
        <dbReference type="ARBA" id="ARBA00023015"/>
    </source>
</evidence>
<dbReference type="Proteomes" id="UP000234331">
    <property type="component" value="Unassembled WGS sequence"/>
</dbReference>
<keyword evidence="4" id="KW-0804">Transcription</keyword>
<dbReference type="EMBL" id="FZMO01000257">
    <property type="protein sequence ID" value="SNQ49424.1"/>
    <property type="molecule type" value="Genomic_DNA"/>
</dbReference>
<dbReference type="Pfam" id="PF03965">
    <property type="entry name" value="Penicillinase_R"/>
    <property type="match status" value="1"/>
</dbReference>
<feature type="region of interest" description="Disordered" evidence="5">
    <location>
        <begin position="126"/>
        <end position="156"/>
    </location>
</feature>
<protein>
    <submittedName>
        <fullName evidence="6">Putative transcriptional regulator</fullName>
    </submittedName>
</protein>
<sequence>MRRREPHRRVAGELESAVLGVLWDADGPLTPGQTQLALAGDGLELAYTSVATTLARLHGKGLLDRTAAGRGHAYAPAAAAAAEIADRMRGLLGDGRGRAVVLSHFVAGLTPDDEATLLSLLAAAENAPHGSGGTESGGSHESGWSGPGGTRESGPR</sequence>
<gene>
    <name evidence="6" type="ORF">FRACA_330027</name>
</gene>
<reference evidence="6 7" key="1">
    <citation type="submission" date="2017-06" db="EMBL/GenBank/DDBJ databases">
        <authorList>
            <person name="Kim H.J."/>
            <person name="Triplett B.A."/>
        </authorList>
    </citation>
    <scope>NUCLEOTIDE SEQUENCE [LARGE SCALE GENOMIC DNA]</scope>
    <source>
        <strain evidence="6">FRACA_ARgP5</strain>
    </source>
</reference>
<evidence type="ECO:0000313" key="6">
    <source>
        <dbReference type="EMBL" id="SNQ49424.1"/>
    </source>
</evidence>
<dbReference type="RefSeq" id="WP_101832907.1">
    <property type="nucleotide sequence ID" value="NZ_FZMO01000257.1"/>
</dbReference>
<proteinExistence type="inferred from homology"/>
<evidence type="ECO:0000256" key="4">
    <source>
        <dbReference type="ARBA" id="ARBA00023163"/>
    </source>
</evidence>
<dbReference type="InterPro" id="IPR005650">
    <property type="entry name" value="BlaI_family"/>
</dbReference>
<evidence type="ECO:0000256" key="5">
    <source>
        <dbReference type="SAM" id="MobiDB-lite"/>
    </source>
</evidence>
<comment type="similarity">
    <text evidence="1">Belongs to the BlaI transcriptional regulatory family.</text>
</comment>
<evidence type="ECO:0000256" key="1">
    <source>
        <dbReference type="ARBA" id="ARBA00011046"/>
    </source>
</evidence>
<name>A0A2I2KUT4_9ACTN</name>
<organism evidence="6 7">
    <name type="scientific">Frankia canadensis</name>
    <dbReference type="NCBI Taxonomy" id="1836972"/>
    <lineage>
        <taxon>Bacteria</taxon>
        <taxon>Bacillati</taxon>
        <taxon>Actinomycetota</taxon>
        <taxon>Actinomycetes</taxon>
        <taxon>Frankiales</taxon>
        <taxon>Frankiaceae</taxon>
        <taxon>Frankia</taxon>
    </lineage>
</organism>
<dbReference type="GO" id="GO:0003677">
    <property type="term" value="F:DNA binding"/>
    <property type="evidence" value="ECO:0007669"/>
    <property type="project" value="UniProtKB-KW"/>
</dbReference>